<organism evidence="5 6">
    <name type="scientific">Kineococcus endophyticus</name>
    <dbReference type="NCBI Taxonomy" id="1181883"/>
    <lineage>
        <taxon>Bacteria</taxon>
        <taxon>Bacillati</taxon>
        <taxon>Actinomycetota</taxon>
        <taxon>Actinomycetes</taxon>
        <taxon>Kineosporiales</taxon>
        <taxon>Kineosporiaceae</taxon>
        <taxon>Kineococcus</taxon>
    </lineage>
</organism>
<dbReference type="InterPro" id="IPR036388">
    <property type="entry name" value="WH-like_DNA-bd_sf"/>
</dbReference>
<feature type="domain" description="HTH luxR-type" evidence="4">
    <location>
        <begin position="1"/>
        <end position="60"/>
    </location>
</feature>
<dbReference type="PANTHER" id="PTHR44688:SF16">
    <property type="entry name" value="DNA-BINDING TRANSCRIPTIONAL ACTIVATOR DEVR_DOSR"/>
    <property type="match status" value="1"/>
</dbReference>
<dbReference type="EMBL" id="JBFNQN010000033">
    <property type="protein sequence ID" value="MEW9267882.1"/>
    <property type="molecule type" value="Genomic_DNA"/>
</dbReference>
<sequence>MITEREKAMLRLVADGLTNHQIGVRLHYSDGAISRCLSELMQRWSVHNRAHLVWRALEMGALATPSQPAGR</sequence>
<dbReference type="InterPro" id="IPR000792">
    <property type="entry name" value="Tscrpt_reg_LuxR_C"/>
</dbReference>
<keyword evidence="6" id="KW-1185">Reference proteome</keyword>
<dbReference type="SUPFAM" id="SSF46894">
    <property type="entry name" value="C-terminal effector domain of the bipartite response regulators"/>
    <property type="match status" value="1"/>
</dbReference>
<name>A0ABV3PF47_9ACTN</name>
<dbReference type="Pfam" id="PF00196">
    <property type="entry name" value="GerE"/>
    <property type="match status" value="1"/>
</dbReference>
<evidence type="ECO:0000256" key="2">
    <source>
        <dbReference type="ARBA" id="ARBA00023125"/>
    </source>
</evidence>
<dbReference type="PANTHER" id="PTHR44688">
    <property type="entry name" value="DNA-BINDING TRANSCRIPTIONAL ACTIVATOR DEVR_DOSR"/>
    <property type="match status" value="1"/>
</dbReference>
<dbReference type="SMART" id="SM00421">
    <property type="entry name" value="HTH_LUXR"/>
    <property type="match status" value="1"/>
</dbReference>
<evidence type="ECO:0000313" key="6">
    <source>
        <dbReference type="Proteomes" id="UP001555826"/>
    </source>
</evidence>
<keyword evidence="1" id="KW-0805">Transcription regulation</keyword>
<keyword evidence="3" id="KW-0804">Transcription</keyword>
<dbReference type="RefSeq" id="WP_367641416.1">
    <property type="nucleotide sequence ID" value="NZ_JBFNQN010000033.1"/>
</dbReference>
<accession>A0ABV3PF47</accession>
<evidence type="ECO:0000313" key="5">
    <source>
        <dbReference type="EMBL" id="MEW9267882.1"/>
    </source>
</evidence>
<dbReference type="InterPro" id="IPR016032">
    <property type="entry name" value="Sig_transdc_resp-reg_C-effctor"/>
</dbReference>
<evidence type="ECO:0000256" key="3">
    <source>
        <dbReference type="ARBA" id="ARBA00023163"/>
    </source>
</evidence>
<dbReference type="Gene3D" id="1.10.10.10">
    <property type="entry name" value="Winged helix-like DNA-binding domain superfamily/Winged helix DNA-binding domain"/>
    <property type="match status" value="1"/>
</dbReference>
<protein>
    <submittedName>
        <fullName evidence="5">LuxR C-terminal-related transcriptional regulator</fullName>
    </submittedName>
</protein>
<evidence type="ECO:0000256" key="1">
    <source>
        <dbReference type="ARBA" id="ARBA00023015"/>
    </source>
</evidence>
<gene>
    <name evidence="5" type="ORF">AB1207_24350</name>
</gene>
<keyword evidence="2" id="KW-0238">DNA-binding</keyword>
<comment type="caution">
    <text evidence="5">The sequence shown here is derived from an EMBL/GenBank/DDBJ whole genome shotgun (WGS) entry which is preliminary data.</text>
</comment>
<proteinExistence type="predicted"/>
<reference evidence="5 6" key="1">
    <citation type="submission" date="2024-07" db="EMBL/GenBank/DDBJ databases">
        <authorList>
            <person name="Thanompreechachai J."/>
            <person name="Duangmal K."/>
        </authorList>
    </citation>
    <scope>NUCLEOTIDE SEQUENCE [LARGE SCALE GENOMIC DNA]</scope>
    <source>
        <strain evidence="5 6">KCTC 19886</strain>
    </source>
</reference>
<evidence type="ECO:0000259" key="4">
    <source>
        <dbReference type="PROSITE" id="PS50043"/>
    </source>
</evidence>
<dbReference type="Proteomes" id="UP001555826">
    <property type="component" value="Unassembled WGS sequence"/>
</dbReference>
<dbReference type="CDD" id="cd06170">
    <property type="entry name" value="LuxR_C_like"/>
    <property type="match status" value="1"/>
</dbReference>
<dbReference type="PROSITE" id="PS50043">
    <property type="entry name" value="HTH_LUXR_2"/>
    <property type="match status" value="1"/>
</dbReference>